<proteinExistence type="predicted"/>
<evidence type="ECO:0000256" key="1">
    <source>
        <dbReference type="SAM" id="MobiDB-lite"/>
    </source>
</evidence>
<evidence type="ECO:0000313" key="3">
    <source>
        <dbReference type="Proteomes" id="UP001198200"/>
    </source>
</evidence>
<dbReference type="AlphaFoldDB" id="A0AAE3E691"/>
<dbReference type="EMBL" id="JAJEQN010000026">
    <property type="protein sequence ID" value="MCC2222066.1"/>
    <property type="molecule type" value="Genomic_DNA"/>
</dbReference>
<dbReference type="RefSeq" id="WP_308732001.1">
    <property type="nucleotide sequence ID" value="NZ_JAJEQN010000026.1"/>
</dbReference>
<dbReference type="InterPro" id="IPR014975">
    <property type="entry name" value="DUF1836"/>
</dbReference>
<comment type="caution">
    <text evidence="2">The sequence shown here is derived from an EMBL/GenBank/DDBJ whole genome shotgun (WGS) entry which is preliminary data.</text>
</comment>
<dbReference type="Proteomes" id="UP001198200">
    <property type="component" value="Unassembled WGS sequence"/>
</dbReference>
<protein>
    <submittedName>
        <fullName evidence="2">DUF1836 domain-containing protein</fullName>
    </submittedName>
</protein>
<keyword evidence="3" id="KW-1185">Reference proteome</keyword>
<reference evidence="2 3" key="1">
    <citation type="submission" date="2021-10" db="EMBL/GenBank/DDBJ databases">
        <title>Anaerobic single-cell dispensing facilitates the cultivation of human gut bacteria.</title>
        <authorList>
            <person name="Afrizal A."/>
        </authorList>
    </citation>
    <scope>NUCLEOTIDE SEQUENCE [LARGE SCALE GENOMIC DNA]</scope>
    <source>
        <strain evidence="2 3">CLA-AA-H224</strain>
    </source>
</reference>
<dbReference type="Pfam" id="PF08876">
    <property type="entry name" value="DUF1836"/>
    <property type="match status" value="1"/>
</dbReference>
<dbReference type="PANTHER" id="PTHR40056">
    <property type="entry name" value="HYPOTHETICAL CYTOSOLIC PROTEIN"/>
    <property type="match status" value="1"/>
</dbReference>
<accession>A0AAE3E691</accession>
<feature type="region of interest" description="Disordered" evidence="1">
    <location>
        <begin position="193"/>
        <end position="216"/>
    </location>
</feature>
<organism evidence="2 3">
    <name type="scientific">Anthropogastromicrobium aceti</name>
    <dbReference type="NCBI Taxonomy" id="2981768"/>
    <lineage>
        <taxon>Bacteria</taxon>
        <taxon>Bacillati</taxon>
        <taxon>Bacillota</taxon>
        <taxon>Clostridia</taxon>
        <taxon>Lachnospirales</taxon>
        <taxon>Lachnospiraceae</taxon>
        <taxon>Anthropogastromicrobium</taxon>
    </lineage>
</organism>
<gene>
    <name evidence="2" type="ORF">LKD48_10525</name>
</gene>
<dbReference type="PANTHER" id="PTHR40056:SF1">
    <property type="entry name" value="DUF1836 DOMAIN-CONTAINING PROTEIN"/>
    <property type="match status" value="1"/>
</dbReference>
<evidence type="ECO:0000313" key="2">
    <source>
        <dbReference type="EMBL" id="MCC2222066.1"/>
    </source>
</evidence>
<name>A0AAE3E691_9FIRM</name>
<sequence>MTNDELFSQLLDKISSFDYIHANQIPNIDLYMDQVTTFMDTHLGATRRYDEDKVLTKTMINNYAKNNLLPSPVRKKYTENHILQLILIYYMKSFLSISDIETMLKPLTQHFWDENSSPNFAEIYSKIFSYADNGIKPLADDLRHKFETSKETFSCDDDEQDSYLQLFTFLCMTIYDIYMKKQVVTGVIDELKRRQDASDERAKAAEKEKREERKRK</sequence>